<dbReference type="RefSeq" id="XP_064855935.1">
    <property type="nucleotide sequence ID" value="XM_064999863.1"/>
</dbReference>
<feature type="transmembrane region" description="Helical" evidence="1">
    <location>
        <begin position="133"/>
        <end position="154"/>
    </location>
</feature>
<feature type="transmembrane region" description="Helical" evidence="1">
    <location>
        <begin position="84"/>
        <end position="113"/>
    </location>
</feature>
<feature type="transmembrane region" description="Helical" evidence="1">
    <location>
        <begin position="45"/>
        <end position="63"/>
    </location>
</feature>
<comment type="caution">
    <text evidence="2">The sequence shown here is derived from an EMBL/GenBank/DDBJ whole genome shotgun (WGS) entry which is preliminary data.</text>
</comment>
<keyword evidence="1" id="KW-1133">Transmembrane helix</keyword>
<feature type="transmembrane region" description="Helical" evidence="1">
    <location>
        <begin position="231"/>
        <end position="250"/>
    </location>
</feature>
<protein>
    <submittedName>
        <fullName evidence="2">Uncharacterized protein</fullName>
    </submittedName>
</protein>
<organism evidence="2 3">
    <name type="scientific">Saccharomycopsis crataegensis</name>
    <dbReference type="NCBI Taxonomy" id="43959"/>
    <lineage>
        <taxon>Eukaryota</taxon>
        <taxon>Fungi</taxon>
        <taxon>Dikarya</taxon>
        <taxon>Ascomycota</taxon>
        <taxon>Saccharomycotina</taxon>
        <taxon>Saccharomycetes</taxon>
        <taxon>Saccharomycopsidaceae</taxon>
        <taxon>Saccharomycopsis</taxon>
    </lineage>
</organism>
<feature type="transmembrane region" description="Helical" evidence="1">
    <location>
        <begin position="191"/>
        <end position="211"/>
    </location>
</feature>
<evidence type="ECO:0000313" key="2">
    <source>
        <dbReference type="EMBL" id="GMM38940.1"/>
    </source>
</evidence>
<sequence>MDDYGVLVDNVLKIRLKYLSNFTLACLIVPSLLLCQLSWKTSLLLYTLFTTICSIFILFRYAFLKKLINYNNSTLSYFNVKNALNLNAVSLTIYLISVVVSLFYFGVIGSLYFDDLHFLNQAKKHQKPTINSTFLYFYSCAIANGFFNGFYSLCHNEQILSIDFTRFHVTSKSLLQTYLDPKNLSKFLQNYLQSLLVFLAGLKCFLYFININQIVSSWASLVTNVDSYSRNSLFDVSVIFTLKIVIFSVVLKCLCYIVAYCVFNSYILLGGLHFGQLISNYSNVNNSQAVNFSLLFNGLKDTSKDRLIKITILQELGYMAVSKKPEFYGKFISYYGEFFNSVEHIVKANVDSLNSKMKIKVDEKKPPVKSLETLLKNDDKKVKINEKDMFKQNKTSFFWSTLDSISIKFVASLQDKESSESFGVIAFMRGKVAFLCKMWNHVKTIVLVYLNINSLEQNLQLIDAIQLYYYLSTFTLVVKNSHIDLKLNNKILSNIDQVLSLLQQSIQFSEQYMIYNKIDFDHVKLRDAKKKYYKPLHHQYTNQYLVLRIHKLLMTCFVELICKYSDILSELNVSPEVMKLSNKCFKDLEAQNKGGNQPSSSLDEGNGSILEHTMLEINL</sequence>
<feature type="transmembrane region" description="Helical" evidence="1">
    <location>
        <begin position="18"/>
        <end position="39"/>
    </location>
</feature>
<evidence type="ECO:0000313" key="3">
    <source>
        <dbReference type="Proteomes" id="UP001360560"/>
    </source>
</evidence>
<evidence type="ECO:0000256" key="1">
    <source>
        <dbReference type="SAM" id="Phobius"/>
    </source>
</evidence>
<dbReference type="GeneID" id="90076928"/>
<dbReference type="Proteomes" id="UP001360560">
    <property type="component" value="Unassembled WGS sequence"/>
</dbReference>
<gene>
    <name evidence="2" type="ORF">DASC09_062790</name>
</gene>
<accession>A0AAV5QWE0</accession>
<reference evidence="2 3" key="1">
    <citation type="journal article" date="2023" name="Elife">
        <title>Identification of key yeast species and microbe-microbe interactions impacting larval growth of Drosophila in the wild.</title>
        <authorList>
            <person name="Mure A."/>
            <person name="Sugiura Y."/>
            <person name="Maeda R."/>
            <person name="Honda K."/>
            <person name="Sakurai N."/>
            <person name="Takahashi Y."/>
            <person name="Watada M."/>
            <person name="Katoh T."/>
            <person name="Gotoh A."/>
            <person name="Gotoh Y."/>
            <person name="Taniguchi I."/>
            <person name="Nakamura K."/>
            <person name="Hayashi T."/>
            <person name="Katayama T."/>
            <person name="Uemura T."/>
            <person name="Hattori Y."/>
        </authorList>
    </citation>
    <scope>NUCLEOTIDE SEQUENCE [LARGE SCALE GENOMIC DNA]</scope>
    <source>
        <strain evidence="2 3">SC-9</strain>
    </source>
</reference>
<proteinExistence type="predicted"/>
<name>A0AAV5QWE0_9ASCO</name>
<dbReference type="AlphaFoldDB" id="A0AAV5QWE0"/>
<dbReference type="EMBL" id="BTFZ01000020">
    <property type="protein sequence ID" value="GMM38940.1"/>
    <property type="molecule type" value="Genomic_DNA"/>
</dbReference>
<keyword evidence="1" id="KW-0812">Transmembrane</keyword>
<dbReference type="Pfam" id="PF09531">
    <property type="entry name" value="Ndc1_Nup"/>
    <property type="match status" value="1"/>
</dbReference>
<dbReference type="InterPro" id="IPR019049">
    <property type="entry name" value="Nucleoporin_prot_Ndc1/Nup"/>
</dbReference>
<keyword evidence="3" id="KW-1185">Reference proteome</keyword>
<keyword evidence="1" id="KW-0472">Membrane</keyword>